<evidence type="ECO:0000313" key="1">
    <source>
        <dbReference type="EMBL" id="ESN97831.1"/>
    </source>
</evidence>
<evidence type="ECO:0000313" key="3">
    <source>
        <dbReference type="Proteomes" id="UP000015101"/>
    </source>
</evidence>
<dbReference type="InParanoid" id="T1FBQ9"/>
<dbReference type="CTD" id="20206258"/>
<evidence type="ECO:0008006" key="4">
    <source>
        <dbReference type="Google" id="ProtNLM"/>
    </source>
</evidence>
<dbReference type="Proteomes" id="UP000015101">
    <property type="component" value="Unassembled WGS sequence"/>
</dbReference>
<dbReference type="SUPFAM" id="SSF56219">
    <property type="entry name" value="DNase I-like"/>
    <property type="match status" value="1"/>
</dbReference>
<dbReference type="HOGENOM" id="CLU_925239_0_0_1"/>
<dbReference type="AlphaFoldDB" id="T1FBQ9"/>
<accession>T1FBQ9</accession>
<dbReference type="KEGG" id="hro:HELRODRAFT_177467"/>
<dbReference type="RefSeq" id="XP_009023915.1">
    <property type="nucleotide sequence ID" value="XM_009025667.1"/>
</dbReference>
<evidence type="ECO:0000313" key="2">
    <source>
        <dbReference type="EnsemblMetazoa" id="HelroP177467"/>
    </source>
</evidence>
<reference evidence="3" key="1">
    <citation type="submission" date="2012-12" db="EMBL/GenBank/DDBJ databases">
        <authorList>
            <person name="Hellsten U."/>
            <person name="Grimwood J."/>
            <person name="Chapman J.A."/>
            <person name="Shapiro H."/>
            <person name="Aerts A."/>
            <person name="Otillar R.P."/>
            <person name="Terry A.Y."/>
            <person name="Boore J.L."/>
            <person name="Simakov O."/>
            <person name="Marletaz F."/>
            <person name="Cho S.-J."/>
            <person name="Edsinger-Gonzales E."/>
            <person name="Havlak P."/>
            <person name="Kuo D.-H."/>
            <person name="Larsson T."/>
            <person name="Lv J."/>
            <person name="Arendt D."/>
            <person name="Savage R."/>
            <person name="Osoegawa K."/>
            <person name="de Jong P."/>
            <person name="Lindberg D.R."/>
            <person name="Seaver E.C."/>
            <person name="Weisblat D.A."/>
            <person name="Putnam N.H."/>
            <person name="Grigoriev I.V."/>
            <person name="Rokhsar D.S."/>
        </authorList>
    </citation>
    <scope>NUCLEOTIDE SEQUENCE</scope>
</reference>
<organism evidence="2 3">
    <name type="scientific">Helobdella robusta</name>
    <name type="common">Californian leech</name>
    <dbReference type="NCBI Taxonomy" id="6412"/>
    <lineage>
        <taxon>Eukaryota</taxon>
        <taxon>Metazoa</taxon>
        <taxon>Spiralia</taxon>
        <taxon>Lophotrochozoa</taxon>
        <taxon>Annelida</taxon>
        <taxon>Clitellata</taxon>
        <taxon>Hirudinea</taxon>
        <taxon>Rhynchobdellida</taxon>
        <taxon>Glossiphoniidae</taxon>
        <taxon>Helobdella</taxon>
    </lineage>
</organism>
<keyword evidence="3" id="KW-1185">Reference proteome</keyword>
<dbReference type="EMBL" id="KB097269">
    <property type="protein sequence ID" value="ESN97831.1"/>
    <property type="molecule type" value="Genomic_DNA"/>
</dbReference>
<gene>
    <name evidence="2" type="primary">20206258</name>
    <name evidence="1" type="ORF">HELRODRAFT_177467</name>
</gene>
<dbReference type="GeneID" id="20206258"/>
<proteinExistence type="predicted"/>
<reference evidence="2" key="3">
    <citation type="submission" date="2015-06" db="UniProtKB">
        <authorList>
            <consortium name="EnsemblMetazoa"/>
        </authorList>
    </citation>
    <scope>IDENTIFICATION</scope>
</reference>
<dbReference type="EMBL" id="AMQM01006073">
    <property type="status" value="NOT_ANNOTATED_CDS"/>
    <property type="molecule type" value="Genomic_DNA"/>
</dbReference>
<dbReference type="InterPro" id="IPR036691">
    <property type="entry name" value="Endo/exonu/phosph_ase_sf"/>
</dbReference>
<name>T1FBQ9_HELRO</name>
<sequence length="301" mass="33265">MSLNLLMSSINAALEQLLSRGGTDWTVKSVVPTNGCNKTLPTWMSTGVLSTGRAILAILLRCLFLRTGIEPNPAHCKTYNWHHFNNWTTNINGYYNCNNCRRRRLISHDGLHRHQHHQATTIPTTAFTSQPSKNLSCLKAPKRQSSGITRFTARTEEMVEGSQAIIIKAGGTDINIVNIYILPQSVCPTGFSVSISQFLSIPNVVLLGNVNAHDPLWYSSILASEIKNFCCGTLNLDTPTRLSTSGQPSSPDISVASDTLIINMECFILASSAFININMINNNATSFRKTTFQNHHRQVEC</sequence>
<protein>
    <recommendedName>
        <fullName evidence="4">Endonuclease/exonuclease/phosphatase domain-containing protein</fullName>
    </recommendedName>
</protein>
<dbReference type="EnsemblMetazoa" id="HelroT177467">
    <property type="protein sequence ID" value="HelroP177467"/>
    <property type="gene ID" value="HelroG177467"/>
</dbReference>
<reference evidence="1 3" key="2">
    <citation type="journal article" date="2013" name="Nature">
        <title>Insights into bilaterian evolution from three spiralian genomes.</title>
        <authorList>
            <person name="Simakov O."/>
            <person name="Marletaz F."/>
            <person name="Cho S.J."/>
            <person name="Edsinger-Gonzales E."/>
            <person name="Havlak P."/>
            <person name="Hellsten U."/>
            <person name="Kuo D.H."/>
            <person name="Larsson T."/>
            <person name="Lv J."/>
            <person name="Arendt D."/>
            <person name="Savage R."/>
            <person name="Osoegawa K."/>
            <person name="de Jong P."/>
            <person name="Grimwood J."/>
            <person name="Chapman J.A."/>
            <person name="Shapiro H."/>
            <person name="Aerts A."/>
            <person name="Otillar R.P."/>
            <person name="Terry A.Y."/>
            <person name="Boore J.L."/>
            <person name="Grigoriev I.V."/>
            <person name="Lindberg D.R."/>
            <person name="Seaver E.C."/>
            <person name="Weisblat D.A."/>
            <person name="Putnam N.H."/>
            <person name="Rokhsar D.S."/>
        </authorList>
    </citation>
    <scope>NUCLEOTIDE SEQUENCE</scope>
</reference>
<dbReference type="Gene3D" id="3.60.10.10">
    <property type="entry name" value="Endonuclease/exonuclease/phosphatase"/>
    <property type="match status" value="1"/>
</dbReference>